<dbReference type="AlphaFoldDB" id="A0AAU7U764"/>
<evidence type="ECO:0000313" key="1">
    <source>
        <dbReference type="EMBL" id="XBV84148.1"/>
    </source>
</evidence>
<dbReference type="EMBL" id="CP158298">
    <property type="protein sequence ID" value="XBV84148.1"/>
    <property type="molecule type" value="Genomic_DNA"/>
</dbReference>
<protein>
    <submittedName>
        <fullName evidence="1">Uncharacterized protein</fullName>
    </submittedName>
</protein>
<accession>A0AAU7U764</accession>
<reference evidence="1" key="1">
    <citation type="submission" date="2024-06" db="EMBL/GenBank/DDBJ databases">
        <title>Draft Genome Sequence of Deinococcus sonorensis Type Strain KR-87, a Biofilm Producing Representative of the Genus Deinococcus.</title>
        <authorList>
            <person name="Boren L.S."/>
            <person name="Grosso R.A."/>
            <person name="Hugenberg-Cox A.N."/>
            <person name="Hill J.T.E."/>
            <person name="Albert C.M."/>
            <person name="Tuohy J.M."/>
        </authorList>
    </citation>
    <scope>NUCLEOTIDE SEQUENCE</scope>
    <source>
        <strain evidence="1">KR-87</strain>
        <plasmid evidence="1">pDson03</plasmid>
    </source>
</reference>
<geneLocation type="plasmid" evidence="1">
    <name>pDson03</name>
</geneLocation>
<gene>
    <name evidence="1" type="ORF">ABOD76_03580</name>
</gene>
<proteinExistence type="predicted"/>
<organism evidence="1">
    <name type="scientific">Deinococcus sonorensis KR-87</name>
    <dbReference type="NCBI Taxonomy" id="694439"/>
    <lineage>
        <taxon>Bacteria</taxon>
        <taxon>Thermotogati</taxon>
        <taxon>Deinococcota</taxon>
        <taxon>Deinococci</taxon>
        <taxon>Deinococcales</taxon>
        <taxon>Deinococcaceae</taxon>
        <taxon>Deinococcus</taxon>
    </lineage>
</organism>
<name>A0AAU7U764_9DEIO</name>
<keyword evidence="1" id="KW-0614">Plasmid</keyword>
<sequence length="97" mass="11262">MDEREELRQLMASTWSMVQEAQAQLQDMEERIQSSMQLNGEARLQVQLTRPRNRQDWVSQQLPVQAEQLRQTQLALHQLKANPALVGMFLNDDDTLG</sequence>
<dbReference type="RefSeq" id="WP_350242186.1">
    <property type="nucleotide sequence ID" value="NZ_CP158298.1"/>
</dbReference>
<dbReference type="KEGG" id="dsc:ABOD76_03580"/>